<evidence type="ECO:0000256" key="7">
    <source>
        <dbReference type="SAM" id="Phobius"/>
    </source>
</evidence>
<feature type="transmembrane region" description="Helical" evidence="7">
    <location>
        <begin position="223"/>
        <end position="241"/>
    </location>
</feature>
<feature type="transmembrane region" description="Helical" evidence="7">
    <location>
        <begin position="102"/>
        <end position="123"/>
    </location>
</feature>
<comment type="similarity">
    <text evidence="2">Belongs to the EamA transporter family.</text>
</comment>
<organism evidence="9 10">
    <name type="scientific">Eggerthella lenta</name>
    <name type="common">Eubacterium lentum</name>
    <dbReference type="NCBI Taxonomy" id="84112"/>
    <lineage>
        <taxon>Bacteria</taxon>
        <taxon>Bacillati</taxon>
        <taxon>Actinomycetota</taxon>
        <taxon>Coriobacteriia</taxon>
        <taxon>Eggerthellales</taxon>
        <taxon>Eggerthellaceae</taxon>
        <taxon>Eggerthella</taxon>
    </lineage>
</organism>
<keyword evidence="5 7" id="KW-1133">Transmembrane helix</keyword>
<protein>
    <submittedName>
        <fullName evidence="9">EamA/RhaT family transporter</fullName>
    </submittedName>
</protein>
<comment type="subcellular location">
    <subcellularLocation>
        <location evidence="1">Cell membrane</location>
        <topology evidence="1">Multi-pass membrane protein</topology>
    </subcellularLocation>
</comment>
<feature type="transmembrane region" description="Helical" evidence="7">
    <location>
        <begin position="160"/>
        <end position="180"/>
    </location>
</feature>
<name>A0A369MMA6_EGGLN</name>
<evidence type="ECO:0000256" key="1">
    <source>
        <dbReference type="ARBA" id="ARBA00004651"/>
    </source>
</evidence>
<feature type="transmembrane region" description="Helical" evidence="7">
    <location>
        <begin position="42"/>
        <end position="64"/>
    </location>
</feature>
<accession>A0A369MMA6</accession>
<comment type="caution">
    <text evidence="9">The sequence shown here is derived from an EMBL/GenBank/DDBJ whole genome shotgun (WGS) entry which is preliminary data.</text>
</comment>
<dbReference type="Pfam" id="PF00892">
    <property type="entry name" value="EamA"/>
    <property type="match status" value="2"/>
</dbReference>
<dbReference type="Proteomes" id="UP000253970">
    <property type="component" value="Unassembled WGS sequence"/>
</dbReference>
<dbReference type="InterPro" id="IPR000620">
    <property type="entry name" value="EamA_dom"/>
</dbReference>
<evidence type="ECO:0000313" key="10">
    <source>
        <dbReference type="Proteomes" id="UP000253970"/>
    </source>
</evidence>
<dbReference type="SUPFAM" id="SSF103481">
    <property type="entry name" value="Multidrug resistance efflux transporter EmrE"/>
    <property type="match status" value="2"/>
</dbReference>
<keyword evidence="6 7" id="KW-0472">Membrane</keyword>
<evidence type="ECO:0000256" key="6">
    <source>
        <dbReference type="ARBA" id="ARBA00023136"/>
    </source>
</evidence>
<feature type="domain" description="EamA" evidence="8">
    <location>
        <begin position="160"/>
        <end position="291"/>
    </location>
</feature>
<feature type="transmembrane region" description="Helical" evidence="7">
    <location>
        <begin position="76"/>
        <end position="96"/>
    </location>
</feature>
<dbReference type="InterPro" id="IPR051258">
    <property type="entry name" value="Diverse_Substrate_Transporter"/>
</dbReference>
<evidence type="ECO:0000256" key="5">
    <source>
        <dbReference type="ARBA" id="ARBA00022989"/>
    </source>
</evidence>
<feature type="transmembrane region" description="Helical" evidence="7">
    <location>
        <begin position="248"/>
        <end position="270"/>
    </location>
</feature>
<evidence type="ECO:0000256" key="2">
    <source>
        <dbReference type="ARBA" id="ARBA00007362"/>
    </source>
</evidence>
<dbReference type="EMBL" id="PPTU01000001">
    <property type="protein sequence ID" value="RDB73595.1"/>
    <property type="molecule type" value="Genomic_DNA"/>
</dbReference>
<evidence type="ECO:0000256" key="3">
    <source>
        <dbReference type="ARBA" id="ARBA00022475"/>
    </source>
</evidence>
<dbReference type="AlphaFoldDB" id="A0A369MMA6"/>
<dbReference type="InterPro" id="IPR037185">
    <property type="entry name" value="EmrE-like"/>
</dbReference>
<feature type="transmembrane region" description="Helical" evidence="7">
    <location>
        <begin position="130"/>
        <end position="148"/>
    </location>
</feature>
<reference evidence="9 10" key="1">
    <citation type="journal article" date="2018" name="Elife">
        <title>Discovery and characterization of a prevalent human gut bacterial enzyme sufficient for the inactivation of a family of plant toxins.</title>
        <authorList>
            <person name="Koppel N."/>
            <person name="Bisanz J.E."/>
            <person name="Pandelia M.E."/>
            <person name="Turnbaugh P.J."/>
            <person name="Balskus E.P."/>
        </authorList>
    </citation>
    <scope>NUCLEOTIDE SEQUENCE [LARGE SCALE GENOMIC DNA]</scope>
    <source>
        <strain evidence="9 10">W1 BHI 6</strain>
    </source>
</reference>
<dbReference type="GO" id="GO:0005886">
    <property type="term" value="C:plasma membrane"/>
    <property type="evidence" value="ECO:0007669"/>
    <property type="project" value="UniProtKB-SubCell"/>
</dbReference>
<sequence length="312" mass="32400">MAAMQKNTLKYSAVVFLGGASYGVMAATIKCALAEGFSWTQTAASQAFFGALLFAVALAALTVLGKRPVPLSPKRVLSLLGLGLATCTTCVLYNFALTMLPVSVAITLLFQFTWIGIVFQVVATRRKPRLAEIVAAAVILGGTLLASGLFSDTVGHLDPLGILCALLSAVSCATFMFLSARVGCDLPPIERGLVVCLGACILGFAVCPDYFSSGALQTGIWKYGLILGVFGLFVPVVLFGIGTPHLSAGLSTIMASSELPCGIAISVLVLSEPVDALQTAGIAVIMLGVAVSQLPNLLPQGASARFRKKRLQ</sequence>
<gene>
    <name evidence="9" type="ORF">C1875_00400</name>
</gene>
<keyword evidence="3" id="KW-1003">Cell membrane</keyword>
<evidence type="ECO:0000313" key="9">
    <source>
        <dbReference type="EMBL" id="RDB73595.1"/>
    </source>
</evidence>
<proteinExistence type="inferred from homology"/>
<dbReference type="PANTHER" id="PTHR42920:SF5">
    <property type="entry name" value="EAMA DOMAIN-CONTAINING PROTEIN"/>
    <property type="match status" value="1"/>
</dbReference>
<dbReference type="PANTHER" id="PTHR42920">
    <property type="entry name" value="OS03G0707200 PROTEIN-RELATED"/>
    <property type="match status" value="1"/>
</dbReference>
<evidence type="ECO:0000259" key="8">
    <source>
        <dbReference type="Pfam" id="PF00892"/>
    </source>
</evidence>
<feature type="transmembrane region" description="Helical" evidence="7">
    <location>
        <begin position="192"/>
        <end position="211"/>
    </location>
</feature>
<feature type="domain" description="EamA" evidence="8">
    <location>
        <begin position="14"/>
        <end position="147"/>
    </location>
</feature>
<keyword evidence="4 7" id="KW-0812">Transmembrane</keyword>
<evidence type="ECO:0000256" key="4">
    <source>
        <dbReference type="ARBA" id="ARBA00022692"/>
    </source>
</evidence>
<feature type="transmembrane region" description="Helical" evidence="7">
    <location>
        <begin position="276"/>
        <end position="298"/>
    </location>
</feature>